<feature type="transmembrane region" description="Helical" evidence="9">
    <location>
        <begin position="116"/>
        <end position="134"/>
    </location>
</feature>
<keyword evidence="3" id="KW-0597">Phosphoprotein</keyword>
<dbReference type="AlphaFoldDB" id="A0A0C2VK45"/>
<feature type="domain" description="Histidine kinase" evidence="10">
    <location>
        <begin position="196"/>
        <end position="403"/>
    </location>
</feature>
<name>A0A0C2VK45_9BACL</name>
<comment type="catalytic activity">
    <reaction evidence="1">
        <text>ATP + protein L-histidine = ADP + protein N-phospho-L-histidine.</text>
        <dbReference type="EC" id="2.7.13.3"/>
    </reaction>
</comment>
<dbReference type="InterPro" id="IPR036097">
    <property type="entry name" value="HisK_dim/P_sf"/>
</dbReference>
<dbReference type="Pfam" id="PF02518">
    <property type="entry name" value="HATPase_c"/>
    <property type="match status" value="1"/>
</dbReference>
<dbReference type="PANTHER" id="PTHR43065">
    <property type="entry name" value="SENSOR HISTIDINE KINASE"/>
    <property type="match status" value="1"/>
</dbReference>
<dbReference type="InterPro" id="IPR036890">
    <property type="entry name" value="HATPase_C_sf"/>
</dbReference>
<dbReference type="EC" id="2.7.13.3" evidence="2"/>
<evidence type="ECO:0000259" key="10">
    <source>
        <dbReference type="PROSITE" id="PS50109"/>
    </source>
</evidence>
<dbReference type="SUPFAM" id="SSF55874">
    <property type="entry name" value="ATPase domain of HSP90 chaperone/DNA topoisomerase II/histidine kinase"/>
    <property type="match status" value="1"/>
</dbReference>
<dbReference type="SMART" id="SM00387">
    <property type="entry name" value="HATPase_c"/>
    <property type="match status" value="1"/>
</dbReference>
<dbReference type="RefSeq" id="WP_041086397.1">
    <property type="nucleotide sequence ID" value="NZ_JXRP01000009.1"/>
</dbReference>
<dbReference type="CDD" id="cd00082">
    <property type="entry name" value="HisKA"/>
    <property type="match status" value="1"/>
</dbReference>
<dbReference type="Pfam" id="PF00512">
    <property type="entry name" value="HisKA"/>
    <property type="match status" value="1"/>
</dbReference>
<keyword evidence="5" id="KW-0547">Nucleotide-binding</keyword>
<feature type="transmembrane region" description="Helical" evidence="9">
    <location>
        <begin position="40"/>
        <end position="59"/>
    </location>
</feature>
<dbReference type="PROSITE" id="PS50109">
    <property type="entry name" value="HIS_KIN"/>
    <property type="match status" value="1"/>
</dbReference>
<evidence type="ECO:0000256" key="7">
    <source>
        <dbReference type="ARBA" id="ARBA00022840"/>
    </source>
</evidence>
<sequence>MKEFNSLINFKLYRLSIMLVISLMLSGLIVVYMSSSEVGWGFYLHSLLVLLLSLLLLSYPKKETMFMRSLIILVGTVYFHTIFILYPETSSTLILLCLMPAASILFFQPMLFYFSLLLNGLFLTVAFSYIYYVDKGALYPHLYMDLIGNIINFLGSQALLFLVFYLSDLRIKRQQLYYEQIQQAERLKTAGQLAAAVAHEIRNPITVVKGFIQYYQVDQSLKKEMKDHFSLMMDELKAAETVISDFLSIANPINNKDIDTVNVKTALLKVADLIQSYALIQGITIKLDVEEDRFIACNLIEFKQLMINLLKNAIEASPIESSLVVTAKKRKNCIEIKVIDEGSGMTEEEMKFIGTPFYSLKNKGTGIGLMISFSIVQHYNGSIQFTSNKGKGTTVTMSFPSKKATAALG</sequence>
<reference evidence="11 12" key="1">
    <citation type="submission" date="2015-01" db="EMBL/GenBank/DDBJ databases">
        <title>Genome sequencing of Jeotgalibacillus soli.</title>
        <authorList>
            <person name="Goh K.M."/>
            <person name="Chan K.-G."/>
            <person name="Yaakop A.S."/>
            <person name="Ee R."/>
            <person name="Gan H.M."/>
            <person name="Chan C.S."/>
        </authorList>
    </citation>
    <scope>NUCLEOTIDE SEQUENCE [LARGE SCALE GENOMIC DNA]</scope>
    <source>
        <strain evidence="11 12">P9</strain>
    </source>
</reference>
<dbReference type="InterPro" id="IPR004358">
    <property type="entry name" value="Sig_transdc_His_kin-like_C"/>
</dbReference>
<dbReference type="SMART" id="SM00388">
    <property type="entry name" value="HisKA"/>
    <property type="match status" value="1"/>
</dbReference>
<dbReference type="PANTHER" id="PTHR43065:SF46">
    <property type="entry name" value="C4-DICARBOXYLATE TRANSPORT SENSOR PROTEIN DCTB"/>
    <property type="match status" value="1"/>
</dbReference>
<dbReference type="Gene3D" id="1.10.287.130">
    <property type="match status" value="1"/>
</dbReference>
<evidence type="ECO:0000256" key="5">
    <source>
        <dbReference type="ARBA" id="ARBA00022741"/>
    </source>
</evidence>
<dbReference type="GO" id="GO:0000155">
    <property type="term" value="F:phosphorelay sensor kinase activity"/>
    <property type="evidence" value="ECO:0007669"/>
    <property type="project" value="InterPro"/>
</dbReference>
<keyword evidence="9" id="KW-0472">Membrane</keyword>
<keyword evidence="8" id="KW-0902">Two-component regulatory system</keyword>
<comment type="caution">
    <text evidence="11">The sequence shown here is derived from an EMBL/GenBank/DDBJ whole genome shotgun (WGS) entry which is preliminary data.</text>
</comment>
<accession>A0A0C2VK45</accession>
<feature type="transmembrane region" description="Helical" evidence="9">
    <location>
        <begin position="12"/>
        <end position="34"/>
    </location>
</feature>
<evidence type="ECO:0000256" key="8">
    <source>
        <dbReference type="ARBA" id="ARBA00023012"/>
    </source>
</evidence>
<dbReference type="SUPFAM" id="SSF47384">
    <property type="entry name" value="Homodimeric domain of signal transducing histidine kinase"/>
    <property type="match status" value="1"/>
</dbReference>
<evidence type="ECO:0000256" key="2">
    <source>
        <dbReference type="ARBA" id="ARBA00012438"/>
    </source>
</evidence>
<keyword evidence="9" id="KW-1133">Transmembrane helix</keyword>
<keyword evidence="9" id="KW-0812">Transmembrane</keyword>
<feature type="transmembrane region" description="Helical" evidence="9">
    <location>
        <begin position="146"/>
        <end position="166"/>
    </location>
</feature>
<organism evidence="11 12">
    <name type="scientific">Jeotgalibacillus soli</name>
    <dbReference type="NCBI Taxonomy" id="889306"/>
    <lineage>
        <taxon>Bacteria</taxon>
        <taxon>Bacillati</taxon>
        <taxon>Bacillota</taxon>
        <taxon>Bacilli</taxon>
        <taxon>Bacillales</taxon>
        <taxon>Caryophanaceae</taxon>
        <taxon>Jeotgalibacillus</taxon>
    </lineage>
</organism>
<evidence type="ECO:0000256" key="4">
    <source>
        <dbReference type="ARBA" id="ARBA00022679"/>
    </source>
</evidence>
<evidence type="ECO:0000256" key="9">
    <source>
        <dbReference type="SAM" id="Phobius"/>
    </source>
</evidence>
<evidence type="ECO:0000256" key="1">
    <source>
        <dbReference type="ARBA" id="ARBA00000085"/>
    </source>
</evidence>
<dbReference type="InterPro" id="IPR003594">
    <property type="entry name" value="HATPase_dom"/>
</dbReference>
<dbReference type="EMBL" id="JXRP01000009">
    <property type="protein sequence ID" value="KIL49282.1"/>
    <property type="molecule type" value="Genomic_DNA"/>
</dbReference>
<dbReference type="InterPro" id="IPR003661">
    <property type="entry name" value="HisK_dim/P_dom"/>
</dbReference>
<feature type="transmembrane region" description="Helical" evidence="9">
    <location>
        <begin position="66"/>
        <end position="86"/>
    </location>
</feature>
<dbReference type="PATRIC" id="fig|889306.3.peg.752"/>
<gene>
    <name evidence="11" type="ORF">KP78_07500</name>
</gene>
<keyword evidence="6 11" id="KW-0418">Kinase</keyword>
<dbReference type="STRING" id="889306.KP78_07500"/>
<dbReference type="Proteomes" id="UP000031938">
    <property type="component" value="Unassembled WGS sequence"/>
</dbReference>
<proteinExistence type="predicted"/>
<dbReference type="InterPro" id="IPR005467">
    <property type="entry name" value="His_kinase_dom"/>
</dbReference>
<keyword evidence="12" id="KW-1185">Reference proteome</keyword>
<dbReference type="Gene3D" id="3.30.565.10">
    <property type="entry name" value="Histidine kinase-like ATPase, C-terminal domain"/>
    <property type="match status" value="1"/>
</dbReference>
<keyword evidence="4 11" id="KW-0808">Transferase</keyword>
<evidence type="ECO:0000313" key="12">
    <source>
        <dbReference type="Proteomes" id="UP000031938"/>
    </source>
</evidence>
<protein>
    <recommendedName>
        <fullName evidence="2">histidine kinase</fullName>
        <ecNumber evidence="2">2.7.13.3</ecNumber>
    </recommendedName>
</protein>
<evidence type="ECO:0000256" key="3">
    <source>
        <dbReference type="ARBA" id="ARBA00022553"/>
    </source>
</evidence>
<dbReference type="GO" id="GO:0005524">
    <property type="term" value="F:ATP binding"/>
    <property type="evidence" value="ECO:0007669"/>
    <property type="project" value="UniProtKB-KW"/>
</dbReference>
<keyword evidence="7" id="KW-0067">ATP-binding</keyword>
<dbReference type="OrthoDB" id="9815750at2"/>
<feature type="transmembrane region" description="Helical" evidence="9">
    <location>
        <begin position="92"/>
        <end position="109"/>
    </location>
</feature>
<evidence type="ECO:0000256" key="6">
    <source>
        <dbReference type="ARBA" id="ARBA00022777"/>
    </source>
</evidence>
<dbReference type="PRINTS" id="PR00344">
    <property type="entry name" value="BCTRLSENSOR"/>
</dbReference>
<evidence type="ECO:0000313" key="11">
    <source>
        <dbReference type="EMBL" id="KIL49282.1"/>
    </source>
</evidence>